<protein>
    <submittedName>
        <fullName evidence="2">Uncharacterized protein</fullName>
    </submittedName>
</protein>
<dbReference type="Proteomes" id="UP000266841">
    <property type="component" value="Unassembled WGS sequence"/>
</dbReference>
<proteinExistence type="predicted"/>
<sequence length="239" mass="26108">YRHRETTRVSKFQNRRNASIERRRRRRSPGRRRDALDLEGHGYFSNGTRISMLGAVESKADKTKLLELKHLLEKLSTMKFASLAALSLLAFAPKSGAGETLLNGNSFEEQALEAGLHEVRERRDVLIVYISSLLKAFVFAGVAKQQGKEAAVLALDSDAGDVVPPSLRGAANWFDTSLGDGEGESCIPRGGKCRQTFALSSQCCSGHFCALDRYGGPSASYCARCQTNIFCPGGRDDTS</sequence>
<evidence type="ECO:0000313" key="3">
    <source>
        <dbReference type="Proteomes" id="UP000266841"/>
    </source>
</evidence>
<feature type="region of interest" description="Disordered" evidence="1">
    <location>
        <begin position="1"/>
        <end position="32"/>
    </location>
</feature>
<evidence type="ECO:0000313" key="2">
    <source>
        <dbReference type="EMBL" id="EJK76439.1"/>
    </source>
</evidence>
<dbReference type="AlphaFoldDB" id="K0THF0"/>
<keyword evidence="3" id="KW-1185">Reference proteome</keyword>
<comment type="caution">
    <text evidence="2">The sequence shown here is derived from an EMBL/GenBank/DDBJ whole genome shotgun (WGS) entry which is preliminary data.</text>
</comment>
<organism evidence="2 3">
    <name type="scientific">Thalassiosira oceanica</name>
    <name type="common">Marine diatom</name>
    <dbReference type="NCBI Taxonomy" id="159749"/>
    <lineage>
        <taxon>Eukaryota</taxon>
        <taxon>Sar</taxon>
        <taxon>Stramenopiles</taxon>
        <taxon>Ochrophyta</taxon>
        <taxon>Bacillariophyta</taxon>
        <taxon>Coscinodiscophyceae</taxon>
        <taxon>Thalassiosirophycidae</taxon>
        <taxon>Thalassiosirales</taxon>
        <taxon>Thalassiosiraceae</taxon>
        <taxon>Thalassiosira</taxon>
    </lineage>
</organism>
<reference evidence="2 3" key="1">
    <citation type="journal article" date="2012" name="Genome Biol.">
        <title>Genome and low-iron response of an oceanic diatom adapted to chronic iron limitation.</title>
        <authorList>
            <person name="Lommer M."/>
            <person name="Specht M."/>
            <person name="Roy A.S."/>
            <person name="Kraemer L."/>
            <person name="Andreson R."/>
            <person name="Gutowska M.A."/>
            <person name="Wolf J."/>
            <person name="Bergner S.V."/>
            <person name="Schilhabel M.B."/>
            <person name="Klostermeier U.C."/>
            <person name="Beiko R.G."/>
            <person name="Rosenstiel P."/>
            <person name="Hippler M."/>
            <person name="Laroche J."/>
        </authorList>
    </citation>
    <scope>NUCLEOTIDE SEQUENCE [LARGE SCALE GENOMIC DNA]</scope>
    <source>
        <strain evidence="2 3">CCMP1005</strain>
    </source>
</reference>
<gene>
    <name evidence="2" type="ORF">THAOC_01798</name>
</gene>
<dbReference type="EMBL" id="AGNL01002146">
    <property type="protein sequence ID" value="EJK76439.1"/>
    <property type="molecule type" value="Genomic_DNA"/>
</dbReference>
<evidence type="ECO:0000256" key="1">
    <source>
        <dbReference type="SAM" id="MobiDB-lite"/>
    </source>
</evidence>
<feature type="non-terminal residue" evidence="2">
    <location>
        <position position="1"/>
    </location>
</feature>
<name>K0THF0_THAOC</name>
<accession>K0THF0</accession>